<protein>
    <submittedName>
        <fullName evidence="1">Uncharacterized protein</fullName>
    </submittedName>
</protein>
<accession>A0AAV4FPD8</accession>
<gene>
    <name evidence="1" type="ORF">ElyMa_000448400</name>
</gene>
<evidence type="ECO:0000313" key="1">
    <source>
        <dbReference type="EMBL" id="GFR75167.1"/>
    </source>
</evidence>
<proteinExistence type="predicted"/>
<evidence type="ECO:0000313" key="2">
    <source>
        <dbReference type="Proteomes" id="UP000762676"/>
    </source>
</evidence>
<dbReference type="Proteomes" id="UP000762676">
    <property type="component" value="Unassembled WGS sequence"/>
</dbReference>
<dbReference type="EMBL" id="BMAT01000885">
    <property type="protein sequence ID" value="GFR75167.1"/>
    <property type="molecule type" value="Genomic_DNA"/>
</dbReference>
<organism evidence="1 2">
    <name type="scientific">Elysia marginata</name>
    <dbReference type="NCBI Taxonomy" id="1093978"/>
    <lineage>
        <taxon>Eukaryota</taxon>
        <taxon>Metazoa</taxon>
        <taxon>Spiralia</taxon>
        <taxon>Lophotrochozoa</taxon>
        <taxon>Mollusca</taxon>
        <taxon>Gastropoda</taxon>
        <taxon>Heterobranchia</taxon>
        <taxon>Euthyneura</taxon>
        <taxon>Panpulmonata</taxon>
        <taxon>Sacoglossa</taxon>
        <taxon>Placobranchoidea</taxon>
        <taxon>Plakobranchidae</taxon>
        <taxon>Elysia</taxon>
    </lineage>
</organism>
<sequence>MSSLSRLRRPRYLIPERDRPRLDIHHRLALSPLAQQHRMNSCIPAMVQYPPQKAGTEDVRIKTALVQTPESNTEAVTTDVISSMKNTCSSNYKPSKGPKCLSTLPLILSLLHRLSSSQKNRILKSQPTQSIT</sequence>
<comment type="caution">
    <text evidence="1">The sequence shown here is derived from an EMBL/GenBank/DDBJ whole genome shotgun (WGS) entry which is preliminary data.</text>
</comment>
<keyword evidence="2" id="KW-1185">Reference proteome</keyword>
<reference evidence="1 2" key="1">
    <citation type="journal article" date="2021" name="Elife">
        <title>Chloroplast acquisition without the gene transfer in kleptoplastic sea slugs, Plakobranchus ocellatus.</title>
        <authorList>
            <person name="Maeda T."/>
            <person name="Takahashi S."/>
            <person name="Yoshida T."/>
            <person name="Shimamura S."/>
            <person name="Takaki Y."/>
            <person name="Nagai Y."/>
            <person name="Toyoda A."/>
            <person name="Suzuki Y."/>
            <person name="Arimoto A."/>
            <person name="Ishii H."/>
            <person name="Satoh N."/>
            <person name="Nishiyama T."/>
            <person name="Hasebe M."/>
            <person name="Maruyama T."/>
            <person name="Minagawa J."/>
            <person name="Obokata J."/>
            <person name="Shigenobu S."/>
        </authorList>
    </citation>
    <scope>NUCLEOTIDE SEQUENCE [LARGE SCALE GENOMIC DNA]</scope>
</reference>
<dbReference type="AlphaFoldDB" id="A0AAV4FPD8"/>
<name>A0AAV4FPD8_9GAST</name>